<keyword evidence="3" id="KW-0547">Nucleotide-binding</keyword>
<dbReference type="HOGENOM" id="CLU_044589_0_0_11"/>
<dbReference type="SMART" id="SM01016">
    <property type="entry name" value="Arg_tRNA_synt_N"/>
    <property type="match status" value="1"/>
</dbReference>
<evidence type="ECO:0000313" key="9">
    <source>
        <dbReference type="EMBL" id="AGS71828.1"/>
    </source>
</evidence>
<dbReference type="PANTHER" id="PTHR11956:SF5">
    <property type="entry name" value="ARGININE--TRNA LIGASE, CYTOPLASMIC"/>
    <property type="match status" value="1"/>
</dbReference>
<dbReference type="STRING" id="1214242.B446_25085"/>
<dbReference type="InterPro" id="IPR009080">
    <property type="entry name" value="tRNAsynth_Ia_anticodon-bd"/>
</dbReference>
<dbReference type="InterPro" id="IPR008909">
    <property type="entry name" value="DALR_anticod-bd"/>
</dbReference>
<organism evidence="9 10">
    <name type="scientific">Streptomyces collinus (strain DSM 40733 / Tue 365)</name>
    <dbReference type="NCBI Taxonomy" id="1214242"/>
    <lineage>
        <taxon>Bacteria</taxon>
        <taxon>Bacillati</taxon>
        <taxon>Actinomycetota</taxon>
        <taxon>Actinomycetes</taxon>
        <taxon>Kitasatosporales</taxon>
        <taxon>Streptomycetaceae</taxon>
        <taxon>Streptomyces</taxon>
    </lineage>
</organism>
<reference evidence="10" key="1">
    <citation type="submission" date="2012-10" db="EMBL/GenBank/DDBJ databases">
        <title>The complete genome sequence of Streptomyces collinus Tu 365.</title>
        <authorList>
            <person name="Ruckert C."/>
            <person name="Szczepanowski R."/>
            <person name="Goesmann A."/>
            <person name="Pross E.K."/>
            <person name="Musiol E.M."/>
            <person name="Blin K."/>
            <person name="Wohlleben W."/>
            <person name="Puhler A."/>
            <person name="Weber T."/>
            <person name="Kalinowski J."/>
        </authorList>
    </citation>
    <scope>NUCLEOTIDE SEQUENCE [LARGE SCALE GENOMIC DNA]</scope>
    <source>
        <strain evidence="10">DSM 40733 / Tue 365</strain>
    </source>
</reference>
<dbReference type="EMBL" id="CP006259">
    <property type="protein sequence ID" value="AGS71828.1"/>
    <property type="molecule type" value="Genomic_DNA"/>
</dbReference>
<accession>S5UX63</accession>
<keyword evidence="9" id="KW-0030">Aminoacyl-tRNA synthetase</keyword>
<dbReference type="Gene3D" id="1.10.730.10">
    <property type="entry name" value="Isoleucyl-tRNA Synthetase, Domain 1"/>
    <property type="match status" value="2"/>
</dbReference>
<dbReference type="SUPFAM" id="SSF55190">
    <property type="entry name" value="Arginyl-tRNA synthetase (ArgRS), N-terminal 'additional' domain"/>
    <property type="match status" value="1"/>
</dbReference>
<dbReference type="GO" id="GO:0005524">
    <property type="term" value="F:ATP binding"/>
    <property type="evidence" value="ECO:0007669"/>
    <property type="project" value="UniProtKB-KW"/>
</dbReference>
<dbReference type="eggNOG" id="COG0018">
    <property type="taxonomic scope" value="Bacteria"/>
</dbReference>
<dbReference type="PATRIC" id="fig|1214242.5.peg.5142"/>
<dbReference type="InterPro" id="IPR036695">
    <property type="entry name" value="Arg-tRNA-synth_N_sf"/>
</dbReference>
<evidence type="ECO:0000256" key="1">
    <source>
        <dbReference type="ARBA" id="ARBA00012837"/>
    </source>
</evidence>
<dbReference type="PANTHER" id="PTHR11956">
    <property type="entry name" value="ARGINYL-TRNA SYNTHETASE"/>
    <property type="match status" value="1"/>
</dbReference>
<keyword evidence="4" id="KW-0067">ATP-binding</keyword>
<proteinExistence type="predicted"/>
<reference evidence="9 10" key="2">
    <citation type="journal article" date="2013" name="J. Biotechnol.">
        <title>Complete genome sequence of the kirromycin producer Streptomyces collinus Tu 365 consisting of a linear chromosome and two linear plasmids.</title>
        <authorList>
            <person name="Ruckert C."/>
            <person name="Szczepanowski R."/>
            <person name="Albersmeier A."/>
            <person name="Goesmann A."/>
            <person name="Iftime D."/>
            <person name="Musiol E.M."/>
            <person name="Blin K."/>
            <person name="Wohlleben W."/>
            <person name="Puhler A."/>
            <person name="Kalinowski J."/>
            <person name="Weber T."/>
        </authorList>
    </citation>
    <scope>NUCLEOTIDE SEQUENCE [LARGE SCALE GENOMIC DNA]</scope>
    <source>
        <strain evidence="10">DSM 40733 / Tue 365</strain>
    </source>
</reference>
<dbReference type="GO" id="GO:0006420">
    <property type="term" value="P:arginyl-tRNA aminoacylation"/>
    <property type="evidence" value="ECO:0007669"/>
    <property type="project" value="InterPro"/>
</dbReference>
<protein>
    <recommendedName>
        <fullName evidence="1">arginine--tRNA ligase</fullName>
        <ecNumber evidence="1">6.1.1.19</ecNumber>
    </recommendedName>
</protein>
<dbReference type="Pfam" id="PF03485">
    <property type="entry name" value="Arg_tRNA_synt_N"/>
    <property type="match status" value="1"/>
</dbReference>
<dbReference type="NCBIfam" id="NF045898">
    <property type="entry name" value="ArgS_rel_codon"/>
    <property type="match status" value="1"/>
</dbReference>
<evidence type="ECO:0000256" key="6">
    <source>
        <dbReference type="SAM" id="MobiDB-lite"/>
    </source>
</evidence>
<dbReference type="SUPFAM" id="SSF47323">
    <property type="entry name" value="Anticodon-binding domain of a subclass of class I aminoacyl-tRNA synthetases"/>
    <property type="match status" value="1"/>
</dbReference>
<dbReference type="GO" id="GO:0004814">
    <property type="term" value="F:arginine-tRNA ligase activity"/>
    <property type="evidence" value="ECO:0007669"/>
    <property type="project" value="UniProtKB-EC"/>
</dbReference>
<name>S5UX63_STRC3</name>
<dbReference type="InterPro" id="IPR001278">
    <property type="entry name" value="Arg-tRNA-ligase"/>
</dbReference>
<dbReference type="Pfam" id="PF05746">
    <property type="entry name" value="DALR_1"/>
    <property type="match status" value="1"/>
</dbReference>
<dbReference type="KEGG" id="sci:B446_25085"/>
<evidence type="ECO:0000259" key="8">
    <source>
        <dbReference type="SMART" id="SM01016"/>
    </source>
</evidence>
<dbReference type="EC" id="6.1.1.19" evidence="1"/>
<feature type="domain" description="Arginyl tRNA synthetase N-terminal" evidence="8">
    <location>
        <begin position="1"/>
        <end position="75"/>
    </location>
</feature>
<evidence type="ECO:0000256" key="2">
    <source>
        <dbReference type="ARBA" id="ARBA00022598"/>
    </source>
</evidence>
<dbReference type="SMART" id="SM00836">
    <property type="entry name" value="DALR_1"/>
    <property type="match status" value="1"/>
</dbReference>
<feature type="region of interest" description="Disordered" evidence="6">
    <location>
        <begin position="224"/>
        <end position="253"/>
    </location>
</feature>
<evidence type="ECO:0000256" key="3">
    <source>
        <dbReference type="ARBA" id="ARBA00022741"/>
    </source>
</evidence>
<evidence type="ECO:0000256" key="4">
    <source>
        <dbReference type="ARBA" id="ARBA00022840"/>
    </source>
</evidence>
<dbReference type="InterPro" id="IPR005148">
    <property type="entry name" value="Arg-tRNA-synth_N"/>
</dbReference>
<dbReference type="Gene3D" id="3.30.1360.70">
    <property type="entry name" value="Arginyl tRNA synthetase N-terminal domain"/>
    <property type="match status" value="1"/>
</dbReference>
<keyword evidence="2" id="KW-0436">Ligase</keyword>
<comment type="catalytic activity">
    <reaction evidence="5">
        <text>tRNA(Arg) + L-arginine + ATP = L-arginyl-tRNA(Arg) + AMP + diphosphate</text>
        <dbReference type="Rhea" id="RHEA:20301"/>
        <dbReference type="Rhea" id="RHEA-COMP:9658"/>
        <dbReference type="Rhea" id="RHEA-COMP:9673"/>
        <dbReference type="ChEBI" id="CHEBI:30616"/>
        <dbReference type="ChEBI" id="CHEBI:32682"/>
        <dbReference type="ChEBI" id="CHEBI:33019"/>
        <dbReference type="ChEBI" id="CHEBI:78442"/>
        <dbReference type="ChEBI" id="CHEBI:78513"/>
        <dbReference type="ChEBI" id="CHEBI:456215"/>
        <dbReference type="EC" id="6.1.1.19"/>
    </reaction>
</comment>
<feature type="domain" description="DALR anticodon binding" evidence="7">
    <location>
        <begin position="193"/>
        <end position="482"/>
    </location>
</feature>
<dbReference type="GO" id="GO:0005737">
    <property type="term" value="C:cytoplasm"/>
    <property type="evidence" value="ECO:0007669"/>
    <property type="project" value="InterPro"/>
</dbReference>
<evidence type="ECO:0000259" key="7">
    <source>
        <dbReference type="SMART" id="SM00836"/>
    </source>
</evidence>
<sequence>MEAGELVVPVPERVVVGEPGAGGCGDFATNVALRLARPAGLPPLKVAEVLRAHLLGFPGIRDVVVTGPGFLNISLGEEADPVVALVREIRERGSAYGHSELLAGQVVVLRVPYEVRAEVVADAVVRIVASQGGRAEVEHGEPVNLRPVPAPEDPAPLGADAAQWALLHPAPHDRPRITADHLAQRESNPLFRVRYAHARVRSVMRNAGRLGFDAEPGPLEVREVDSPAVRGPKPPARSVVAHASRPSVVPEPGAARSVVVHESKPSAVPEPGHAGAVVTHEPGPSAVREPGSVAVPEVSEPVPADVVPEPVAAVPAVPAGPAYAPEPVPADVPQPVPADVREFGSLPAREPGSLPAREPGSVAAPVPAAAGAAGAASAEVRESASAQFPGFTAAHQHAPLLTALSAHPRILAAAATHRAPDRLARHLVTLADAVLPFLYTVLPCGEEKPSAAHRARLALAEAAGTVLAGGLSLLGIDAPEHL</sequence>
<evidence type="ECO:0000256" key="5">
    <source>
        <dbReference type="ARBA" id="ARBA00049339"/>
    </source>
</evidence>
<keyword evidence="10" id="KW-1185">Reference proteome</keyword>
<gene>
    <name evidence="9" type="ORF">B446_25085</name>
</gene>
<dbReference type="Proteomes" id="UP000015423">
    <property type="component" value="Chromosome"/>
</dbReference>
<evidence type="ECO:0000313" key="10">
    <source>
        <dbReference type="Proteomes" id="UP000015423"/>
    </source>
</evidence>
<dbReference type="AlphaFoldDB" id="S5UX63"/>